<feature type="region of interest" description="Disordered" evidence="1">
    <location>
        <begin position="1"/>
        <end position="27"/>
    </location>
</feature>
<evidence type="ECO:0000256" key="1">
    <source>
        <dbReference type="SAM" id="MobiDB-lite"/>
    </source>
</evidence>
<dbReference type="PANTHER" id="PTHR36356">
    <property type="entry name" value="EXPRESSED PROTEIN"/>
    <property type="match status" value="1"/>
</dbReference>
<organism evidence="3 4">
    <name type="scientific">Iris pallida</name>
    <name type="common">Sweet iris</name>
    <dbReference type="NCBI Taxonomy" id="29817"/>
    <lineage>
        <taxon>Eukaryota</taxon>
        <taxon>Viridiplantae</taxon>
        <taxon>Streptophyta</taxon>
        <taxon>Embryophyta</taxon>
        <taxon>Tracheophyta</taxon>
        <taxon>Spermatophyta</taxon>
        <taxon>Magnoliopsida</taxon>
        <taxon>Liliopsida</taxon>
        <taxon>Asparagales</taxon>
        <taxon>Iridaceae</taxon>
        <taxon>Iridoideae</taxon>
        <taxon>Irideae</taxon>
        <taxon>Iris</taxon>
    </lineage>
</organism>
<keyword evidence="2" id="KW-0472">Membrane</keyword>
<protein>
    <submittedName>
        <fullName evidence="3">Uncharacterized protein</fullName>
    </submittedName>
</protein>
<keyword evidence="4" id="KW-1185">Reference proteome</keyword>
<dbReference type="EMBL" id="JANAVB010006198">
    <property type="protein sequence ID" value="KAJ6845596.1"/>
    <property type="molecule type" value="Genomic_DNA"/>
</dbReference>
<sequence length="243" mass="27730">MATAAAIRWQNHPPILPHPSRPHPRHPRHVAPIRAFGRSDLDGFARRVASGDALREAWRRANDGIELIAFEARRAADRVDRRFSVSRRLSAAARAASDRARELDLELGIGRRWRTFSVDFSRNWPRYRKELSDFFETPLGRGLATIFFLWFALSGWLFRIFILATWVLPFAGPLLIGTIANNLAIEGSCPACRRRFVGYRNQVIRCSGCRNIVWQPGDGSSRKRGSPTRETDPDIIDIEIEEK</sequence>
<dbReference type="Proteomes" id="UP001140949">
    <property type="component" value="Unassembled WGS sequence"/>
</dbReference>
<dbReference type="GO" id="GO:0009507">
    <property type="term" value="C:chloroplast"/>
    <property type="evidence" value="ECO:0007669"/>
    <property type="project" value="TreeGrafter"/>
</dbReference>
<accession>A0AAX6HX21</accession>
<dbReference type="PANTHER" id="PTHR36356:SF1">
    <property type="entry name" value="EXPRESSED PROTEIN"/>
    <property type="match status" value="1"/>
</dbReference>
<dbReference type="AlphaFoldDB" id="A0AAX6HX21"/>
<proteinExistence type="predicted"/>
<comment type="caution">
    <text evidence="3">The sequence shown here is derived from an EMBL/GenBank/DDBJ whole genome shotgun (WGS) entry which is preliminary data.</text>
</comment>
<name>A0AAX6HX21_IRIPA</name>
<evidence type="ECO:0000256" key="2">
    <source>
        <dbReference type="SAM" id="Phobius"/>
    </source>
</evidence>
<reference evidence="3" key="2">
    <citation type="submission" date="2023-04" db="EMBL/GenBank/DDBJ databases">
        <authorList>
            <person name="Bruccoleri R.E."/>
            <person name="Oakeley E.J."/>
            <person name="Faust A.-M."/>
            <person name="Dessus-Babus S."/>
            <person name="Altorfer M."/>
            <person name="Burckhardt D."/>
            <person name="Oertli M."/>
            <person name="Naumann U."/>
            <person name="Petersen F."/>
            <person name="Wong J."/>
        </authorList>
    </citation>
    <scope>NUCLEOTIDE SEQUENCE</scope>
    <source>
        <strain evidence="3">GSM-AAB239-AS_SAM_17_03QT</strain>
        <tissue evidence="3">Leaf</tissue>
    </source>
</reference>
<keyword evidence="2" id="KW-1133">Transmembrane helix</keyword>
<evidence type="ECO:0000313" key="3">
    <source>
        <dbReference type="EMBL" id="KAJ6845596.1"/>
    </source>
</evidence>
<reference evidence="3" key="1">
    <citation type="journal article" date="2023" name="GigaByte">
        <title>Genome assembly of the bearded iris, Iris pallida Lam.</title>
        <authorList>
            <person name="Bruccoleri R.E."/>
            <person name="Oakeley E.J."/>
            <person name="Faust A.M.E."/>
            <person name="Altorfer M."/>
            <person name="Dessus-Babus S."/>
            <person name="Burckhardt D."/>
            <person name="Oertli M."/>
            <person name="Naumann U."/>
            <person name="Petersen F."/>
            <person name="Wong J."/>
        </authorList>
    </citation>
    <scope>NUCLEOTIDE SEQUENCE</scope>
    <source>
        <strain evidence="3">GSM-AAB239-AS_SAM_17_03QT</strain>
    </source>
</reference>
<gene>
    <name evidence="3" type="ORF">M6B38_287800</name>
</gene>
<keyword evidence="2" id="KW-0812">Transmembrane</keyword>
<evidence type="ECO:0000313" key="4">
    <source>
        <dbReference type="Proteomes" id="UP001140949"/>
    </source>
</evidence>
<feature type="transmembrane region" description="Helical" evidence="2">
    <location>
        <begin position="138"/>
        <end position="158"/>
    </location>
</feature>